<protein>
    <recommendedName>
        <fullName evidence="3">Alcohol acetyltransferase FCK4</fullName>
    </recommendedName>
</protein>
<dbReference type="STRING" id="78410.A0A0P7B1R3"/>
<reference evidence="1 2" key="1">
    <citation type="submission" date="2015-09" db="EMBL/GenBank/DDBJ databases">
        <title>Draft genome of a European isolate of the apple canker pathogen Neonectria ditissima.</title>
        <authorList>
            <person name="Gomez-Cortecero A."/>
            <person name="Harrison R.J."/>
            <person name="Armitage A.D."/>
        </authorList>
    </citation>
    <scope>NUCLEOTIDE SEQUENCE [LARGE SCALE GENOMIC DNA]</scope>
    <source>
        <strain evidence="1 2">R09/05</strain>
    </source>
</reference>
<dbReference type="PANTHER" id="PTHR28037:SF1">
    <property type="entry name" value="ALCOHOL O-ACETYLTRANSFERASE 1-RELATED"/>
    <property type="match status" value="1"/>
</dbReference>
<dbReference type="InterPro" id="IPR052058">
    <property type="entry name" value="Alcohol_O-acetyltransferase"/>
</dbReference>
<dbReference type="Proteomes" id="UP000050424">
    <property type="component" value="Unassembled WGS sequence"/>
</dbReference>
<dbReference type="OrthoDB" id="2150604at2759"/>
<sequence length="516" mass="57664">MGKSRPSLDYCTVVRPSNYLDRMFYLYSRVGVQSNILISAHYTSSTFDGRKRLDKEAVYSAVRSVLEKYPELSIIGVPEPLPKKGHHSLLIAALHEIDLETCVEFLDDEPPSVSAEVIERLHNQWDWTDEQFNPRRPWWKVVVLGRQEVVFVFHHIVCDGRFGHTFHLEFLAGINEYDEEEKPCSRIVKIDPERVRLDKELEDFWTSTVSVLNVVHVFIMNLLLRLFLGGRLLFTGLPESKPYAKDGITEATPDECTKTRIVVNRIPAAKMQRILAACRERKATFTPLLIVMTLCALACDFYPKATVGIANCALDMRGIYPTEDESPDSGKLLQCAGGIRQISFLNKYRRLFPSKSRSNGETDKKTDEKIDTAADVDVDGAWELVRECRASIVQKLEAKPSQLLVVFRAANSMSNDLESMLSSTFPAFGLHLNNSVQVSNIGAFPTGDQGGHWKIDDTTFSAACVNGSLSYNLSLNVSGVQGGDTVIAACYEDGILEEDVVSGILEAALEKMEAII</sequence>
<comment type="caution">
    <text evidence="1">The sequence shown here is derived from an EMBL/GenBank/DDBJ whole genome shotgun (WGS) entry which is preliminary data.</text>
</comment>
<dbReference type="SUPFAM" id="SSF52777">
    <property type="entry name" value="CoA-dependent acyltransferases"/>
    <property type="match status" value="1"/>
</dbReference>
<proteinExistence type="predicted"/>
<evidence type="ECO:0000313" key="2">
    <source>
        <dbReference type="Proteomes" id="UP000050424"/>
    </source>
</evidence>
<dbReference type="EMBL" id="LKCW01000027">
    <property type="protein sequence ID" value="KPM43803.1"/>
    <property type="molecule type" value="Genomic_DNA"/>
</dbReference>
<dbReference type="InterPro" id="IPR010828">
    <property type="entry name" value="Atf2/Sli1-like"/>
</dbReference>
<dbReference type="PANTHER" id="PTHR28037">
    <property type="entry name" value="ALCOHOL O-ACETYLTRANSFERASE 1-RELATED"/>
    <property type="match status" value="1"/>
</dbReference>
<gene>
    <name evidence="1" type="ORF">AK830_g2723</name>
</gene>
<dbReference type="AlphaFoldDB" id="A0A0P7B1R3"/>
<dbReference type="Pfam" id="PF07247">
    <property type="entry name" value="AATase"/>
    <property type="match status" value="1"/>
</dbReference>
<organism evidence="1 2">
    <name type="scientific">Neonectria ditissima</name>
    <dbReference type="NCBI Taxonomy" id="78410"/>
    <lineage>
        <taxon>Eukaryota</taxon>
        <taxon>Fungi</taxon>
        <taxon>Dikarya</taxon>
        <taxon>Ascomycota</taxon>
        <taxon>Pezizomycotina</taxon>
        <taxon>Sordariomycetes</taxon>
        <taxon>Hypocreomycetidae</taxon>
        <taxon>Hypocreales</taxon>
        <taxon>Nectriaceae</taxon>
        <taxon>Neonectria</taxon>
    </lineage>
</organism>
<evidence type="ECO:0008006" key="3">
    <source>
        <dbReference type="Google" id="ProtNLM"/>
    </source>
</evidence>
<keyword evidence="2" id="KW-1185">Reference proteome</keyword>
<evidence type="ECO:0000313" key="1">
    <source>
        <dbReference type="EMBL" id="KPM43803.1"/>
    </source>
</evidence>
<accession>A0A0P7B1R3</accession>
<name>A0A0P7B1R3_9HYPO</name>